<feature type="non-terminal residue" evidence="14">
    <location>
        <position position="1"/>
    </location>
</feature>
<evidence type="ECO:0000313" key="14">
    <source>
        <dbReference type="EMBL" id="JAT23055.1"/>
    </source>
</evidence>
<keyword evidence="11" id="KW-0539">Nucleus</keyword>
<feature type="compositionally biased region" description="Polar residues" evidence="12">
    <location>
        <begin position="83"/>
        <end position="93"/>
    </location>
</feature>
<keyword evidence="10" id="KW-0906">Nuclear pore complex</keyword>
<keyword evidence="8" id="KW-0653">Protein transport</keyword>
<dbReference type="EMBL" id="GEBQ01016922">
    <property type="protein sequence ID" value="JAT23055.1"/>
    <property type="molecule type" value="Transcribed_RNA"/>
</dbReference>
<evidence type="ECO:0000256" key="1">
    <source>
        <dbReference type="ARBA" id="ARBA00004567"/>
    </source>
</evidence>
<comment type="subcellular location">
    <subcellularLocation>
        <location evidence="2">Nucleus membrane</location>
        <topology evidence="2">Peripheral membrane protein</topology>
        <orientation evidence="2">Nucleoplasmic side</orientation>
    </subcellularLocation>
    <subcellularLocation>
        <location evidence="1">Nucleus</location>
        <location evidence="1">Nuclear pore complex</location>
    </subcellularLocation>
</comment>
<dbReference type="FunFam" id="3.30.1610.10:FF:000001">
    <property type="entry name" value="Nuclear pore complex protein Nup98-Nup96"/>
    <property type="match status" value="1"/>
</dbReference>
<sequence length="1209" mass="134923">FDGLEDDPNYFQKMQMKPTIKRLTIQARGARSPGGNKPSPEFPSNPLLPLENLASEKSSPRYFPSVDTLDGDKTPVSPVVDSPKQSISLTEQKASPAPKDTSANEKNEESNTVLMNTLLQSAENTMAELGGKPAAAAPTPNTSADNKENVEQSSSSTSSESDVYELVECEEPHPTGIVLRRVGYYTIPSMDQLADLVDSEGHCIVDNFTVGRYNYGNIFFPDSFDVSGLNLDEIVHFRHKEVTVYPDDRNKPPMGEALNRPAQVTLDRVWPVNKKAQELTSDPECLEQMNYEATLRHACVKMNARFKEYRPQTGSWVFKVDHFSKYGLSDSDEDETTPSDIKKLRPNSAPPQTFPPGPKELGMKRGLDGAWGPAPQSVPPTTLLSLDDDDQDMDDQLIKTPFDLDENYQPTQLSPTMQLARQMGASSHKVQLMKASFYTDDIDEYHINGDFIDYKMESLFDAAEYDQGPKLHKSFPMFRTQFNKYEETPPPMSFQPVEVEVEGSVMAPSVEMPAAPPVPAVKPQHKTLRYPDRGVVCYPQSLVATASRCAVDLALYKGRSFRVGWARDCTLTSLNTHSVARTMDWSVTLDQLGSLLQGRQPPDTSPAIVQRIRILPGQVNSSNFQVSVEEHLNIALDHSLFSEAEGEACPRVAPRAGVEALHSHCALAQQAALTDPSPFLITACQVWELCVALWGNLPDLDSHELPTSHHCVMERRNAVSEWLENVVRDRLRQDLNQDTTSPYKVFTLLTGRCILEACNQAHTEGDQYGALLLAQLSGGSSVRAMSEQQLTQWVETEANRLIDTDRLKLMMLVAGKPLLHTSDRVINVCHGLDWRRAFAIHLWYVCSPVASVTDALIRYEAAFSDDNESYASPPLPLHGRDLEWESSCGRPIFDVCYHLLKLFSSRSYPLAPLLNPATHTMDPLDHRLSWLLLRTVESLGYSHVSALSAANIHTMFAAQLEALGLWHWAVFVLQHIADAHARSSAVLDILGRHIDLSTNSQRETFLINKLHIPPQWVYQAKATYATAHFRHKEAAEFLLKAEQWNDAHKVIIQHISSRAIINEKYEYLGGLLKQLVPHSKVISSWGQQGALLMDYLSVVQQVASLVTQRDPSIGYQLERLQPQLTSLCGRINLLPVPSAIHRLCQVEIAKRAVHLIRTLLILQRGDSAQSLGMSVSVLAHLVNQLPLPEDYNKQELHELTANMVANLAR</sequence>
<dbReference type="PROSITE" id="PS51434">
    <property type="entry name" value="NUP_C"/>
    <property type="match status" value="1"/>
</dbReference>
<dbReference type="GO" id="GO:0000973">
    <property type="term" value="P:post-transcriptional tethering of RNA polymerase II gene DNA at nuclear periphery"/>
    <property type="evidence" value="ECO:0007669"/>
    <property type="project" value="TreeGrafter"/>
</dbReference>
<feature type="compositionally biased region" description="Pro residues" evidence="12">
    <location>
        <begin position="348"/>
        <end position="358"/>
    </location>
</feature>
<organism evidence="14">
    <name type="scientific">Graphocephala atropunctata</name>
    <dbReference type="NCBI Taxonomy" id="36148"/>
    <lineage>
        <taxon>Eukaryota</taxon>
        <taxon>Metazoa</taxon>
        <taxon>Ecdysozoa</taxon>
        <taxon>Arthropoda</taxon>
        <taxon>Hexapoda</taxon>
        <taxon>Insecta</taxon>
        <taxon>Pterygota</taxon>
        <taxon>Neoptera</taxon>
        <taxon>Paraneoptera</taxon>
        <taxon>Hemiptera</taxon>
        <taxon>Auchenorrhyncha</taxon>
        <taxon>Membracoidea</taxon>
        <taxon>Cicadellidae</taxon>
        <taxon>Cicadellinae</taxon>
        <taxon>Cicadellini</taxon>
        <taxon>Graphocephala</taxon>
    </lineage>
</organism>
<keyword evidence="6" id="KW-0068">Autocatalytic cleavage</keyword>
<dbReference type="Pfam" id="PF12110">
    <property type="entry name" value="Nup96"/>
    <property type="match status" value="1"/>
</dbReference>
<evidence type="ECO:0000256" key="3">
    <source>
        <dbReference type="ARBA" id="ARBA00008926"/>
    </source>
</evidence>
<evidence type="ECO:0000259" key="13">
    <source>
        <dbReference type="PROSITE" id="PS51434"/>
    </source>
</evidence>
<feature type="region of interest" description="Disordered" evidence="12">
    <location>
        <begin position="131"/>
        <end position="162"/>
    </location>
</feature>
<feature type="domain" description="Peptidase S59" evidence="13">
    <location>
        <begin position="181"/>
        <end position="323"/>
    </location>
</feature>
<evidence type="ECO:0000256" key="9">
    <source>
        <dbReference type="ARBA" id="ARBA00023010"/>
    </source>
</evidence>
<dbReference type="GO" id="GO:0017056">
    <property type="term" value="F:structural constituent of nuclear pore"/>
    <property type="evidence" value="ECO:0007669"/>
    <property type="project" value="InterPro"/>
</dbReference>
<evidence type="ECO:0000256" key="10">
    <source>
        <dbReference type="ARBA" id="ARBA00023132"/>
    </source>
</evidence>
<dbReference type="GO" id="GO:0034398">
    <property type="term" value="P:telomere tethering at nuclear periphery"/>
    <property type="evidence" value="ECO:0007669"/>
    <property type="project" value="TreeGrafter"/>
</dbReference>
<gene>
    <name evidence="14" type="ORF">g.39184</name>
</gene>
<dbReference type="GO" id="GO:0008139">
    <property type="term" value="F:nuclear localization sequence binding"/>
    <property type="evidence" value="ECO:0007669"/>
    <property type="project" value="TreeGrafter"/>
</dbReference>
<feature type="region of interest" description="Disordered" evidence="12">
    <location>
        <begin position="1"/>
        <end position="111"/>
    </location>
</feature>
<dbReference type="GO" id="GO:0006606">
    <property type="term" value="P:protein import into nucleus"/>
    <property type="evidence" value="ECO:0007669"/>
    <property type="project" value="TreeGrafter"/>
</dbReference>
<dbReference type="Gene3D" id="3.30.1610.10">
    <property type="entry name" value="Peptidase S59, nucleoporin"/>
    <property type="match status" value="1"/>
</dbReference>
<evidence type="ECO:0000256" key="12">
    <source>
        <dbReference type="SAM" id="MobiDB-lite"/>
    </source>
</evidence>
<evidence type="ECO:0000256" key="11">
    <source>
        <dbReference type="ARBA" id="ARBA00023242"/>
    </source>
</evidence>
<dbReference type="AlphaFoldDB" id="A0A1B6LH84"/>
<evidence type="ECO:0000256" key="2">
    <source>
        <dbReference type="ARBA" id="ARBA00004620"/>
    </source>
</evidence>
<feature type="region of interest" description="Disordered" evidence="12">
    <location>
        <begin position="327"/>
        <end position="391"/>
    </location>
</feature>
<protein>
    <recommendedName>
        <fullName evidence="4">Nuclear pore complex protein Nup98-Nup96</fullName>
    </recommendedName>
</protein>
<dbReference type="GO" id="GO:0031965">
    <property type="term" value="C:nuclear membrane"/>
    <property type="evidence" value="ECO:0007669"/>
    <property type="project" value="UniProtKB-SubCell"/>
</dbReference>
<evidence type="ECO:0000256" key="4">
    <source>
        <dbReference type="ARBA" id="ARBA00013472"/>
    </source>
</evidence>
<evidence type="ECO:0000256" key="7">
    <source>
        <dbReference type="ARBA" id="ARBA00022816"/>
    </source>
</evidence>
<dbReference type="PANTHER" id="PTHR23198:SF6">
    <property type="entry name" value="NUCLEAR PORE COMPLEX PROTEIN NUP98-NUP96"/>
    <property type="match status" value="1"/>
</dbReference>
<keyword evidence="5" id="KW-0813">Transport</keyword>
<dbReference type="InterPro" id="IPR021967">
    <property type="entry name" value="Nup98_C"/>
</dbReference>
<reference evidence="14" key="1">
    <citation type="submission" date="2015-11" db="EMBL/GenBank/DDBJ databases">
        <title>De novo transcriptome assembly of four potential Pierce s Disease insect vectors from Arizona vineyards.</title>
        <authorList>
            <person name="Tassone E.E."/>
        </authorList>
    </citation>
    <scope>NUCLEOTIDE SEQUENCE</scope>
</reference>
<dbReference type="GO" id="GO:0003723">
    <property type="term" value="F:RNA binding"/>
    <property type="evidence" value="ECO:0007669"/>
    <property type="project" value="TreeGrafter"/>
</dbReference>
<keyword evidence="9" id="KW-0811">Translocation</keyword>
<name>A0A1B6LH84_9HEMI</name>
<dbReference type="InterPro" id="IPR007230">
    <property type="entry name" value="Nup98_auto-Pept-S59_dom"/>
</dbReference>
<proteinExistence type="inferred from homology"/>
<dbReference type="GO" id="GO:0044614">
    <property type="term" value="C:nuclear pore cytoplasmic filaments"/>
    <property type="evidence" value="ECO:0007669"/>
    <property type="project" value="TreeGrafter"/>
</dbReference>
<dbReference type="Gene3D" id="1.25.40.690">
    <property type="match status" value="1"/>
</dbReference>
<keyword evidence="7" id="KW-0509">mRNA transport</keyword>
<dbReference type="PANTHER" id="PTHR23198">
    <property type="entry name" value="NUCLEOPORIN"/>
    <property type="match status" value="1"/>
</dbReference>
<dbReference type="GO" id="GO:0051028">
    <property type="term" value="P:mRNA transport"/>
    <property type="evidence" value="ECO:0007669"/>
    <property type="project" value="UniProtKB-KW"/>
</dbReference>
<evidence type="ECO:0000256" key="5">
    <source>
        <dbReference type="ARBA" id="ARBA00022448"/>
    </source>
</evidence>
<dbReference type="InterPro" id="IPR036903">
    <property type="entry name" value="Nup98_auto-Pept-S59_dom_sf"/>
</dbReference>
<dbReference type="Pfam" id="PF04096">
    <property type="entry name" value="Nucleoporin2"/>
    <property type="match status" value="1"/>
</dbReference>
<dbReference type="InterPro" id="IPR037665">
    <property type="entry name" value="Nucleoporin_S59-like"/>
</dbReference>
<comment type="similarity">
    <text evidence="3">Belongs to the nucleoporin GLFG family.</text>
</comment>
<dbReference type="SUPFAM" id="SSF82215">
    <property type="entry name" value="C-terminal autoproteolytic domain of nucleoporin nup98"/>
    <property type="match status" value="1"/>
</dbReference>
<dbReference type="GO" id="GO:0006405">
    <property type="term" value="P:RNA export from nucleus"/>
    <property type="evidence" value="ECO:0007669"/>
    <property type="project" value="TreeGrafter"/>
</dbReference>
<evidence type="ECO:0000256" key="6">
    <source>
        <dbReference type="ARBA" id="ARBA00022813"/>
    </source>
</evidence>
<accession>A0A1B6LH84</accession>
<evidence type="ECO:0000256" key="8">
    <source>
        <dbReference type="ARBA" id="ARBA00022927"/>
    </source>
</evidence>